<evidence type="ECO:0000313" key="1">
    <source>
        <dbReference type="EMBL" id="BBP45119.1"/>
    </source>
</evidence>
<name>A0A6F8PSN4_9GAMM</name>
<keyword evidence="2" id="KW-1185">Reference proteome</keyword>
<dbReference type="Proteomes" id="UP000501726">
    <property type="component" value="Chromosome"/>
</dbReference>
<sequence>MHQISEKLIPLSKAAQKFGQQPETVRKKIIAGQIKGAERINGRWYFTEISLCNAIQNLRGGADDDQH</sequence>
<accession>A0A6F8PSN4</accession>
<evidence type="ECO:0000313" key="2">
    <source>
        <dbReference type="Proteomes" id="UP000501726"/>
    </source>
</evidence>
<proteinExistence type="predicted"/>
<reference evidence="2" key="1">
    <citation type="submission" date="2019-11" db="EMBL/GenBank/DDBJ databases">
        <title>Isolation and characterization of two novel species in the genus Thiomicrorhabdus.</title>
        <authorList>
            <person name="Mochizuki J."/>
            <person name="Kojima H."/>
            <person name="Fukui M."/>
        </authorList>
    </citation>
    <scope>NUCLEOTIDE SEQUENCE [LARGE SCALE GENOMIC DNA]</scope>
    <source>
        <strain evidence="2">aks77</strain>
    </source>
</reference>
<dbReference type="KEGG" id="tse:THMIRHAS_04920"/>
<gene>
    <name evidence="1" type="ORF">THMIRHAS_04920</name>
</gene>
<dbReference type="RefSeq" id="WP_173270417.1">
    <property type="nucleotide sequence ID" value="NZ_AP021889.1"/>
</dbReference>
<evidence type="ECO:0008006" key="3">
    <source>
        <dbReference type="Google" id="ProtNLM"/>
    </source>
</evidence>
<protein>
    <recommendedName>
        <fullName evidence="3">Helix-turn-helix domain-containing protein</fullName>
    </recommendedName>
</protein>
<dbReference type="EMBL" id="AP021889">
    <property type="protein sequence ID" value="BBP45119.1"/>
    <property type="molecule type" value="Genomic_DNA"/>
</dbReference>
<dbReference type="AlphaFoldDB" id="A0A6F8PSN4"/>
<organism evidence="1 2">
    <name type="scientific">Thiosulfatimonas sediminis</name>
    <dbReference type="NCBI Taxonomy" id="2675054"/>
    <lineage>
        <taxon>Bacteria</taxon>
        <taxon>Pseudomonadati</taxon>
        <taxon>Pseudomonadota</taxon>
        <taxon>Gammaproteobacteria</taxon>
        <taxon>Thiotrichales</taxon>
        <taxon>Piscirickettsiaceae</taxon>
        <taxon>Thiosulfatimonas</taxon>
    </lineage>
</organism>